<reference evidence="4 5" key="1">
    <citation type="submission" date="2023-09" db="EMBL/GenBank/DDBJ databases">
        <title>Genomes of two closely related lineages of the louse Polyplax serrata with different host specificities.</title>
        <authorList>
            <person name="Martinu J."/>
            <person name="Tarabai H."/>
            <person name="Stefka J."/>
            <person name="Hypsa V."/>
        </authorList>
    </citation>
    <scope>NUCLEOTIDE SEQUENCE [LARGE SCALE GENOMIC DNA]</scope>
    <source>
        <strain evidence="4">98ZLc_SE</strain>
    </source>
</reference>
<keyword evidence="5" id="KW-1185">Reference proteome</keyword>
<dbReference type="SUPFAM" id="SSF48452">
    <property type="entry name" value="TPR-like"/>
    <property type="match status" value="1"/>
</dbReference>
<proteinExistence type="inferred from homology"/>
<evidence type="ECO:0000313" key="5">
    <source>
        <dbReference type="Proteomes" id="UP001359485"/>
    </source>
</evidence>
<dbReference type="InterPro" id="IPR011990">
    <property type="entry name" value="TPR-like_helical_dom_sf"/>
</dbReference>
<evidence type="ECO:0000313" key="4">
    <source>
        <dbReference type="EMBL" id="KAK6640679.1"/>
    </source>
</evidence>
<name>A0ABR1BEZ1_POLSC</name>
<comment type="similarity">
    <text evidence="1">Belongs to the MDM20/NAA25 family.</text>
</comment>
<dbReference type="InterPro" id="IPR019183">
    <property type="entry name" value="NAA25_NatB_aux_su"/>
</dbReference>
<dbReference type="Proteomes" id="UP001359485">
    <property type="component" value="Unassembled WGS sequence"/>
</dbReference>
<accession>A0ABR1BEZ1</accession>
<evidence type="ECO:0000256" key="3">
    <source>
        <dbReference type="ARBA" id="ARBA00029872"/>
    </source>
</evidence>
<keyword evidence="2" id="KW-0802">TPR repeat</keyword>
<evidence type="ECO:0000256" key="2">
    <source>
        <dbReference type="ARBA" id="ARBA00022803"/>
    </source>
</evidence>
<evidence type="ECO:0000256" key="1">
    <source>
        <dbReference type="ARBA" id="ARBA00006298"/>
    </source>
</evidence>
<dbReference type="Pfam" id="PF09797">
    <property type="entry name" value="NatB_MDM20"/>
    <property type="match status" value="1"/>
</dbReference>
<sequence>MASNIHVDSRVQERRLRPIYDWLDSGNNKKALQEADKVLKKQPNFLCAKVLKALALQRLGKDAECEEILEGVCSQVPTDEATLQAIAICYRAVHKSDKICDVYSAASKKDPSNEELLTHLFMSYVRIGDYRKQHQHAMSLYKLRPKNPYYFWAVMSVVMQAKDDENIGKTVALKLAEKMVSKFVTEGKIEAEQEVQLYLMILEMQGKYEEALDIIEGDLGEKLVSLITTTTKRIELLIKLERWKEANVLLKCQLEKNPDSWSDYKNYIKTVLQLYKEYEKMKSNILEANKVYENRVPIRVPVSNIFKSSVQYDKDYILWYDADYTPEMALTFFNQLIKDAEENKKKIRGPHLAQLELYKVLQNESLETPAIIGDITELLLNYFTRFSEKPICVSDLKPYLPLLDEGSKSLFIKKIIDVIGLEEEQSPETLPVLQKHIARLQLSRLLGLHSHLSVDERLKLCKLLINHYKSTAKLVSPEKLPTEFSCNDPYIILLSHVLFSLYQDTKSRNHIIQAIHYLEKALVASPSNFHFKLLLVKFYILLGAGQQAHHFYEHLEIKYIQLDSMGYLFSTSGYGLGNFSSTVALYDATLKFFFSNTNDSVDHLTYAYKYGSFMKIQEFIEFRNRLNDSLHYTFCTVEKMLHDLLWTFDYSQTKMVMKSMEIKPSDNKVVWTQLRDNRDLNVIVSYEPPQDQLNDRTIEKTFEQLKNYARLRDAILKCLCGVFDFVNDEQTEQSNEELMQNGDSEYPKNVLVRLVSEVNSVYNELKSEEIDTGIQDVVNSPPSCRLKSFLQLPVCQIISDMVDLLLLSDASKVDETKIQQYSESLSNTIRTATKSLIEKLTPDLIETKEILERIVGVVEIFAITTILCGSLKQSIQRTKKILKKGKKKKEDERSNDFITFKNILKDVSECILELEEALSKINDQISGKIVANEVEALNLNESSGDIANIEMKIHKSYCASIKEIRQFLQEKQFYINTLKSQLT</sequence>
<gene>
    <name evidence="4" type="ORF">RUM44_012376</name>
</gene>
<dbReference type="PANTHER" id="PTHR22767">
    <property type="entry name" value="N-TERMINAL ACETYLTRANSFERASE-RELATED"/>
    <property type="match status" value="1"/>
</dbReference>
<dbReference type="Gene3D" id="1.25.40.1040">
    <property type="match status" value="1"/>
</dbReference>
<dbReference type="EMBL" id="JAWJWF010000001">
    <property type="protein sequence ID" value="KAK6640679.1"/>
    <property type="molecule type" value="Genomic_DNA"/>
</dbReference>
<dbReference type="PANTHER" id="PTHR22767:SF3">
    <property type="entry name" value="N-ALPHA-ACETYLTRANSFERASE 25, NATB AUXILIARY SUBUNIT"/>
    <property type="match status" value="1"/>
</dbReference>
<protein>
    <recommendedName>
        <fullName evidence="3">N-terminal acetyltransferase B complex subunit MDM20 homolog</fullName>
    </recommendedName>
</protein>
<comment type="caution">
    <text evidence="4">The sequence shown here is derived from an EMBL/GenBank/DDBJ whole genome shotgun (WGS) entry which is preliminary data.</text>
</comment>
<organism evidence="4 5">
    <name type="scientific">Polyplax serrata</name>
    <name type="common">Common mouse louse</name>
    <dbReference type="NCBI Taxonomy" id="468196"/>
    <lineage>
        <taxon>Eukaryota</taxon>
        <taxon>Metazoa</taxon>
        <taxon>Ecdysozoa</taxon>
        <taxon>Arthropoda</taxon>
        <taxon>Hexapoda</taxon>
        <taxon>Insecta</taxon>
        <taxon>Pterygota</taxon>
        <taxon>Neoptera</taxon>
        <taxon>Paraneoptera</taxon>
        <taxon>Psocodea</taxon>
        <taxon>Troctomorpha</taxon>
        <taxon>Phthiraptera</taxon>
        <taxon>Anoplura</taxon>
        <taxon>Polyplacidae</taxon>
        <taxon>Polyplax</taxon>
    </lineage>
</organism>